<feature type="transmembrane region" description="Helical" evidence="7">
    <location>
        <begin position="112"/>
        <end position="132"/>
    </location>
</feature>
<dbReference type="RefSeq" id="WP_241040994.1">
    <property type="nucleotide sequence ID" value="NZ_BAAAJF010000049.1"/>
</dbReference>
<evidence type="ECO:0000256" key="1">
    <source>
        <dbReference type="ARBA" id="ARBA00004651"/>
    </source>
</evidence>
<keyword evidence="10" id="KW-1185">Reference proteome</keyword>
<proteinExistence type="inferred from homology"/>
<keyword evidence="3" id="KW-1003">Cell membrane</keyword>
<dbReference type="Gene3D" id="1.10.3720.10">
    <property type="entry name" value="MetI-like"/>
    <property type="match status" value="1"/>
</dbReference>
<comment type="caution">
    <text evidence="9">The sequence shown here is derived from an EMBL/GenBank/DDBJ whole genome shotgun (WGS) entry which is preliminary data.</text>
</comment>
<feature type="transmembrane region" description="Helical" evidence="7">
    <location>
        <begin position="138"/>
        <end position="156"/>
    </location>
</feature>
<dbReference type="Pfam" id="PF00528">
    <property type="entry name" value="BPD_transp_1"/>
    <property type="match status" value="1"/>
</dbReference>
<feature type="transmembrane region" description="Helical" evidence="7">
    <location>
        <begin position="204"/>
        <end position="224"/>
    </location>
</feature>
<protein>
    <submittedName>
        <fullName evidence="9">ABC transporter permease subunit</fullName>
    </submittedName>
</protein>
<organism evidence="9 10">
    <name type="scientific">Pseudonocardia alaniniphila</name>
    <dbReference type="NCBI Taxonomy" id="75291"/>
    <lineage>
        <taxon>Bacteria</taxon>
        <taxon>Bacillati</taxon>
        <taxon>Actinomycetota</taxon>
        <taxon>Actinomycetes</taxon>
        <taxon>Pseudonocardiales</taxon>
        <taxon>Pseudonocardiaceae</taxon>
        <taxon>Pseudonocardia</taxon>
    </lineage>
</organism>
<evidence type="ECO:0000259" key="8">
    <source>
        <dbReference type="PROSITE" id="PS50928"/>
    </source>
</evidence>
<evidence type="ECO:0000256" key="6">
    <source>
        <dbReference type="ARBA" id="ARBA00023136"/>
    </source>
</evidence>
<dbReference type="PANTHER" id="PTHR30151:SF0">
    <property type="entry name" value="ABC TRANSPORTER PERMEASE PROTEIN MJ0413-RELATED"/>
    <property type="match status" value="1"/>
</dbReference>
<evidence type="ECO:0000256" key="5">
    <source>
        <dbReference type="ARBA" id="ARBA00022989"/>
    </source>
</evidence>
<feature type="domain" description="ABC transmembrane type-1" evidence="8">
    <location>
        <begin position="74"/>
        <end position="254"/>
    </location>
</feature>
<comment type="similarity">
    <text evidence="7">Belongs to the binding-protein-dependent transport system permease family.</text>
</comment>
<keyword evidence="4 7" id="KW-0812">Transmembrane</keyword>
<evidence type="ECO:0000256" key="3">
    <source>
        <dbReference type="ARBA" id="ARBA00022475"/>
    </source>
</evidence>
<gene>
    <name evidence="9" type="ORF">MMF94_31170</name>
</gene>
<dbReference type="SUPFAM" id="SSF161098">
    <property type="entry name" value="MetI-like"/>
    <property type="match status" value="1"/>
</dbReference>
<feature type="transmembrane region" description="Helical" evidence="7">
    <location>
        <begin position="236"/>
        <end position="254"/>
    </location>
</feature>
<accession>A0ABS9TNS2</accession>
<feature type="transmembrane region" description="Helical" evidence="7">
    <location>
        <begin position="20"/>
        <end position="40"/>
    </location>
</feature>
<evidence type="ECO:0000256" key="7">
    <source>
        <dbReference type="RuleBase" id="RU363032"/>
    </source>
</evidence>
<evidence type="ECO:0000256" key="2">
    <source>
        <dbReference type="ARBA" id="ARBA00022448"/>
    </source>
</evidence>
<evidence type="ECO:0000313" key="9">
    <source>
        <dbReference type="EMBL" id="MCH6170185.1"/>
    </source>
</evidence>
<sequence>MAASTGQASTGQAIGRASRFVPVLLGGGFLVAVAVVWQLAVSLGLVNSFLTSSPQLIGQSLVEQATSGLLLRSIGTSALELLAGFVVAAVVGVVLGLVMGRYRYVEYAIEPYVWLLYSAPVIALFPLLVLVLGLGSPTVIAITFLMSVVPVIVNSMQGVRNVDPKLVQAARSFGAGETALLRKVILPASIPTIMAGLRLGVGRALVGVVVGEFFAGDGGIGYNISSFAGHLGTTDVLASVLVVVVAGVALNLLARRLEGLADSWRADLD</sequence>
<feature type="transmembrane region" description="Helical" evidence="7">
    <location>
        <begin position="81"/>
        <end position="100"/>
    </location>
</feature>
<dbReference type="InterPro" id="IPR035906">
    <property type="entry name" value="MetI-like_sf"/>
</dbReference>
<evidence type="ECO:0000313" key="10">
    <source>
        <dbReference type="Proteomes" id="UP001299970"/>
    </source>
</evidence>
<dbReference type="Proteomes" id="UP001299970">
    <property type="component" value="Unassembled WGS sequence"/>
</dbReference>
<reference evidence="9 10" key="1">
    <citation type="submission" date="2022-03" db="EMBL/GenBank/DDBJ databases">
        <title>Pseudonocardia alaer sp. nov., a novel actinomycete isolated from reed forest soil.</title>
        <authorList>
            <person name="Wang L."/>
        </authorList>
    </citation>
    <scope>NUCLEOTIDE SEQUENCE [LARGE SCALE GENOMIC DNA]</scope>
    <source>
        <strain evidence="9 10">Y-16303</strain>
    </source>
</reference>
<evidence type="ECO:0000256" key="4">
    <source>
        <dbReference type="ARBA" id="ARBA00022692"/>
    </source>
</evidence>
<dbReference type="EMBL" id="JAKXMK010000030">
    <property type="protein sequence ID" value="MCH6170185.1"/>
    <property type="molecule type" value="Genomic_DNA"/>
</dbReference>
<dbReference type="PANTHER" id="PTHR30151">
    <property type="entry name" value="ALKANE SULFONATE ABC TRANSPORTER-RELATED, MEMBRANE SUBUNIT"/>
    <property type="match status" value="1"/>
</dbReference>
<name>A0ABS9TNS2_9PSEU</name>
<dbReference type="CDD" id="cd06261">
    <property type="entry name" value="TM_PBP2"/>
    <property type="match status" value="1"/>
</dbReference>
<dbReference type="PROSITE" id="PS50928">
    <property type="entry name" value="ABC_TM1"/>
    <property type="match status" value="1"/>
</dbReference>
<keyword evidence="5 7" id="KW-1133">Transmembrane helix</keyword>
<keyword evidence="2 7" id="KW-0813">Transport</keyword>
<comment type="subcellular location">
    <subcellularLocation>
        <location evidence="1 7">Cell membrane</location>
        <topology evidence="1 7">Multi-pass membrane protein</topology>
    </subcellularLocation>
</comment>
<keyword evidence="6 7" id="KW-0472">Membrane</keyword>
<dbReference type="InterPro" id="IPR000515">
    <property type="entry name" value="MetI-like"/>
</dbReference>